<reference evidence="8" key="1">
    <citation type="submission" date="2022-10" db="EMBL/GenBank/DDBJ databases">
        <title>Novel sulphate-reducing endosymbionts in the free-living metamonad Anaeramoeba.</title>
        <authorList>
            <person name="Jerlstrom-Hultqvist J."/>
            <person name="Cepicka I."/>
            <person name="Gallot-Lavallee L."/>
            <person name="Salas-Leiva D."/>
            <person name="Curtis B.A."/>
            <person name="Zahonova K."/>
            <person name="Pipaliya S."/>
            <person name="Dacks J."/>
            <person name="Roger A.J."/>
        </authorList>
    </citation>
    <scope>NUCLEOTIDE SEQUENCE</scope>
    <source>
        <strain evidence="8">BMAN</strain>
    </source>
</reference>
<dbReference type="OMA" id="RHHIQSF"/>
<feature type="compositionally biased region" description="Basic residues" evidence="6">
    <location>
        <begin position="140"/>
        <end position="158"/>
    </location>
</feature>
<name>A0A9Q0R712_ANAIG</name>
<evidence type="ECO:0000256" key="6">
    <source>
        <dbReference type="SAM" id="MobiDB-lite"/>
    </source>
</evidence>
<comment type="caution">
    <text evidence="8">The sequence shown here is derived from an EMBL/GenBank/DDBJ whole genome shotgun (WGS) entry which is preliminary data.</text>
</comment>
<dbReference type="InterPro" id="IPR011009">
    <property type="entry name" value="Kinase-like_dom_sf"/>
</dbReference>
<keyword evidence="3" id="KW-0547">Nucleotide-binding</keyword>
<dbReference type="InterPro" id="IPR000719">
    <property type="entry name" value="Prot_kinase_dom"/>
</dbReference>
<evidence type="ECO:0000256" key="1">
    <source>
        <dbReference type="ARBA" id="ARBA00022527"/>
    </source>
</evidence>
<dbReference type="GO" id="GO:0005524">
    <property type="term" value="F:ATP binding"/>
    <property type="evidence" value="ECO:0007669"/>
    <property type="project" value="UniProtKB-KW"/>
</dbReference>
<evidence type="ECO:0000259" key="7">
    <source>
        <dbReference type="PROSITE" id="PS50011"/>
    </source>
</evidence>
<sequence length="536" mass="64121">MNYHYYNSHHKIFSKERKNSHFNSSSHSNLFSFSPIFYPNTDTFINPKIFHHSNIYSGRRYDHDVYENYPQNNHSIQKYHSKSYHRSSSSFRNFQNEKIRNFERYQKKDNFHQENNYKVNQKKKRKTFHKNFDSNYIREHSRKRHRKHVKRSSHNSKHGYHVTKEGQIIINSGDYITSKYCVIKLMGEGTFSRVFECLDIETNKVVALKVIRNVERYCRAAEYEVDILLKLNKKDYSNKFGIVRLLNHFQFKTHFCMVFEPLGFSLYDFLKMNEFKPFPFSYVKKIANQILKIITCKLLQFSNTKTHNLFQVARIPSYQKIAHTDLKPENILTINKKYHVIRVNQKNIEIQNENIQKEEKGFLLKVPDSYEVKLIDFGNAVEIEENHSDIICTRNYRPPEVILGMNWSYSCDIWSIGCILMELYTGHVLFQTHSNSEHLLMMEKVFGYFPISFIKLAQGKYSKYFNSNYKLNTPKILLNQKCEKKVEKLIKLEDLIISQDPEHLKFLDLIKKMCEYIPEKRITAEQALKHAFFKEI</sequence>
<keyword evidence="5" id="KW-0067">ATP-binding</keyword>
<dbReference type="OrthoDB" id="283111at2759"/>
<evidence type="ECO:0000256" key="2">
    <source>
        <dbReference type="ARBA" id="ARBA00022679"/>
    </source>
</evidence>
<feature type="region of interest" description="Disordered" evidence="6">
    <location>
        <begin position="139"/>
        <end position="158"/>
    </location>
</feature>
<protein>
    <submittedName>
        <fullName evidence="8">Serine/threonine-protein kinase doa</fullName>
    </submittedName>
</protein>
<dbReference type="Gene3D" id="3.30.200.20">
    <property type="entry name" value="Phosphorylase Kinase, domain 1"/>
    <property type="match status" value="1"/>
</dbReference>
<evidence type="ECO:0000313" key="9">
    <source>
        <dbReference type="Proteomes" id="UP001149090"/>
    </source>
</evidence>
<dbReference type="SMART" id="SM00220">
    <property type="entry name" value="S_TKc"/>
    <property type="match status" value="1"/>
</dbReference>
<dbReference type="SUPFAM" id="SSF56112">
    <property type="entry name" value="Protein kinase-like (PK-like)"/>
    <property type="match status" value="1"/>
</dbReference>
<dbReference type="PANTHER" id="PTHR45646">
    <property type="entry name" value="SERINE/THREONINE-PROTEIN KINASE DOA-RELATED"/>
    <property type="match status" value="1"/>
</dbReference>
<gene>
    <name evidence="8" type="ORF">M0811_02197</name>
</gene>
<feature type="domain" description="Protein kinase" evidence="7">
    <location>
        <begin position="180"/>
        <end position="533"/>
    </location>
</feature>
<keyword evidence="9" id="KW-1185">Reference proteome</keyword>
<dbReference type="AlphaFoldDB" id="A0A9Q0R712"/>
<dbReference type="Proteomes" id="UP001149090">
    <property type="component" value="Unassembled WGS sequence"/>
</dbReference>
<dbReference type="InterPro" id="IPR051175">
    <property type="entry name" value="CLK_kinases"/>
</dbReference>
<dbReference type="Pfam" id="PF00069">
    <property type="entry name" value="Pkinase"/>
    <property type="match status" value="1"/>
</dbReference>
<evidence type="ECO:0000256" key="3">
    <source>
        <dbReference type="ARBA" id="ARBA00022741"/>
    </source>
</evidence>
<dbReference type="EMBL" id="JAPDFW010000103">
    <property type="protein sequence ID" value="KAJ5069627.1"/>
    <property type="molecule type" value="Genomic_DNA"/>
</dbReference>
<dbReference type="PROSITE" id="PS00108">
    <property type="entry name" value="PROTEIN_KINASE_ST"/>
    <property type="match status" value="1"/>
</dbReference>
<dbReference type="PROSITE" id="PS50011">
    <property type="entry name" value="PROTEIN_KINASE_DOM"/>
    <property type="match status" value="1"/>
</dbReference>
<keyword evidence="1" id="KW-0723">Serine/threonine-protein kinase</keyword>
<evidence type="ECO:0000256" key="4">
    <source>
        <dbReference type="ARBA" id="ARBA00022777"/>
    </source>
</evidence>
<dbReference type="GO" id="GO:0004674">
    <property type="term" value="F:protein serine/threonine kinase activity"/>
    <property type="evidence" value="ECO:0007669"/>
    <property type="project" value="UniProtKB-KW"/>
</dbReference>
<proteinExistence type="predicted"/>
<evidence type="ECO:0000313" key="8">
    <source>
        <dbReference type="EMBL" id="KAJ5069627.1"/>
    </source>
</evidence>
<dbReference type="GO" id="GO:0005634">
    <property type="term" value="C:nucleus"/>
    <property type="evidence" value="ECO:0007669"/>
    <property type="project" value="TreeGrafter"/>
</dbReference>
<keyword evidence="4 8" id="KW-0418">Kinase</keyword>
<dbReference type="PANTHER" id="PTHR45646:SF11">
    <property type="entry name" value="SERINE_THREONINE-PROTEIN KINASE DOA"/>
    <property type="match status" value="1"/>
</dbReference>
<organism evidence="8 9">
    <name type="scientific">Anaeramoeba ignava</name>
    <name type="common">Anaerobic marine amoeba</name>
    <dbReference type="NCBI Taxonomy" id="1746090"/>
    <lineage>
        <taxon>Eukaryota</taxon>
        <taxon>Metamonada</taxon>
        <taxon>Anaeramoebidae</taxon>
        <taxon>Anaeramoeba</taxon>
    </lineage>
</organism>
<dbReference type="InterPro" id="IPR008271">
    <property type="entry name" value="Ser/Thr_kinase_AS"/>
</dbReference>
<accession>A0A9Q0R712</accession>
<keyword evidence="2" id="KW-0808">Transferase</keyword>
<evidence type="ECO:0000256" key="5">
    <source>
        <dbReference type="ARBA" id="ARBA00022840"/>
    </source>
</evidence>
<dbReference type="Gene3D" id="1.10.510.10">
    <property type="entry name" value="Transferase(Phosphotransferase) domain 1"/>
    <property type="match status" value="1"/>
</dbReference>